<dbReference type="RefSeq" id="WP_103685139.1">
    <property type="nucleotide sequence ID" value="NZ_PQGG01000031.1"/>
</dbReference>
<keyword evidence="1" id="KW-1133">Transmembrane helix</keyword>
<dbReference type="AlphaFoldDB" id="A0A2S4HDT2"/>
<accession>A0A2S4HDT2</accession>
<feature type="transmembrane region" description="Helical" evidence="1">
    <location>
        <begin position="188"/>
        <end position="209"/>
    </location>
</feature>
<proteinExistence type="predicted"/>
<feature type="domain" description="PepSY" evidence="2">
    <location>
        <begin position="242"/>
        <end position="305"/>
    </location>
</feature>
<evidence type="ECO:0000256" key="1">
    <source>
        <dbReference type="SAM" id="Phobius"/>
    </source>
</evidence>
<dbReference type="PANTHER" id="PTHR34219:SF3">
    <property type="entry name" value="BLL7967 PROTEIN"/>
    <property type="match status" value="1"/>
</dbReference>
<dbReference type="PANTHER" id="PTHR34219">
    <property type="entry name" value="IRON-REGULATED INNER MEMBRANE PROTEIN-RELATED"/>
    <property type="match status" value="1"/>
</dbReference>
<dbReference type="OrthoDB" id="7238323at2"/>
<dbReference type="InterPro" id="IPR005625">
    <property type="entry name" value="PepSY-ass_TM"/>
</dbReference>
<evidence type="ECO:0000313" key="3">
    <source>
        <dbReference type="EMBL" id="POP52156.1"/>
    </source>
</evidence>
<dbReference type="InterPro" id="IPR025711">
    <property type="entry name" value="PepSY"/>
</dbReference>
<dbReference type="Pfam" id="PF03929">
    <property type="entry name" value="PepSY_TM"/>
    <property type="match status" value="1"/>
</dbReference>
<evidence type="ECO:0000313" key="4">
    <source>
        <dbReference type="Proteomes" id="UP000237222"/>
    </source>
</evidence>
<feature type="transmembrane region" description="Helical" evidence="1">
    <location>
        <begin position="139"/>
        <end position="161"/>
    </location>
</feature>
<dbReference type="Pfam" id="PF03413">
    <property type="entry name" value="PepSY"/>
    <property type="match status" value="1"/>
</dbReference>
<evidence type="ECO:0000259" key="2">
    <source>
        <dbReference type="Pfam" id="PF03413"/>
    </source>
</evidence>
<gene>
    <name evidence="3" type="ORF">C0068_14225</name>
</gene>
<name>A0A2S4HDT2_9GAMM</name>
<reference evidence="3" key="1">
    <citation type="submission" date="2018-01" db="EMBL/GenBank/DDBJ databases">
        <authorList>
            <person name="Yu X.-D."/>
        </authorList>
    </citation>
    <scope>NUCLEOTIDE SEQUENCE</scope>
    <source>
        <strain evidence="3">ZX-21</strain>
    </source>
</reference>
<feature type="transmembrane region" description="Helical" evidence="1">
    <location>
        <begin position="12"/>
        <end position="32"/>
    </location>
</feature>
<dbReference type="EMBL" id="PQGG01000031">
    <property type="protein sequence ID" value="POP52156.1"/>
    <property type="molecule type" value="Genomic_DNA"/>
</dbReference>
<feature type="transmembrane region" description="Helical" evidence="1">
    <location>
        <begin position="335"/>
        <end position="356"/>
    </location>
</feature>
<dbReference type="Proteomes" id="UP000237222">
    <property type="component" value="Unassembled WGS sequence"/>
</dbReference>
<keyword evidence="1" id="KW-0472">Membrane</keyword>
<comment type="caution">
    <text evidence="3">The sequence shown here is derived from an EMBL/GenBank/DDBJ whole genome shotgun (WGS) entry which is preliminary data.</text>
</comment>
<keyword evidence="1" id="KW-0812">Transmembrane</keyword>
<protein>
    <recommendedName>
        <fullName evidence="2">PepSY domain-containing protein</fullName>
    </recommendedName>
</protein>
<organism evidence="3 4">
    <name type="scientific">Zhongshania marina</name>
    <dbReference type="NCBI Taxonomy" id="2304603"/>
    <lineage>
        <taxon>Bacteria</taxon>
        <taxon>Pseudomonadati</taxon>
        <taxon>Pseudomonadota</taxon>
        <taxon>Gammaproteobacteria</taxon>
        <taxon>Cellvibrionales</taxon>
        <taxon>Spongiibacteraceae</taxon>
        <taxon>Zhongshania</taxon>
    </lineage>
</organism>
<sequence length="377" mass="41230">MRRVLLKLHKYAGLTFGLLLSLIGISGSLLVFDHAIDETLTPALRSDPNAKLASFDAVIAAAKAAAPSDATINRLYISRAPGSPHTARFPNAAGDGKTVEVSISPDTAEAVAVRVWGEYPMTWLYSFHHDLTAGQTGKYIVGAMGIALLFFSLSGIVIWWPRRGQWRNALRVNRHQGPIRLNYDLHKFIGIVFSILLGMSAFTGISLIFHGPMKAAVNFISPVIELPSPESTFKNTAESPVISADTAVKNAKSVFPDAVLKRIYLPTSATASYQLLFAQAGEAWTNYGASKVWVDQYSGEILASWNPLTAPSGNSFLIWQFPLHSGDALGLGGRWLLVFSGLSPAILFGSGFYLWWKKRQRRINNQRRNAEKNLGSV</sequence>